<dbReference type="EMBL" id="CP001157">
    <property type="protein sequence ID" value="ACO79109.1"/>
    <property type="molecule type" value="Genomic_DNA"/>
</dbReference>
<dbReference type="Proteomes" id="UP000002424">
    <property type="component" value="Chromosome"/>
</dbReference>
<name>C1DM22_AZOVD</name>
<proteinExistence type="predicted"/>
<dbReference type="HOGENOM" id="CLU_3416583_0_0_6"/>
<keyword evidence="2" id="KW-1185">Reference proteome</keyword>
<dbReference type="EnsemblBacteria" id="ACO79109">
    <property type="protein sequence ID" value="ACO79109"/>
    <property type="gene ID" value="Avin_29420"/>
</dbReference>
<accession>C1DM22</accession>
<dbReference type="KEGG" id="avn:Avin_29420"/>
<reference evidence="1 2" key="1">
    <citation type="journal article" date="2009" name="J. Bacteriol.">
        <title>Genome sequence of Azotobacter vinelandii, an obligate aerobe specialized to support diverse anaerobic metabolic processes.</title>
        <authorList>
            <person name="Setubal J.C."/>
            <person name="dos Santos P."/>
            <person name="Goldman B.S."/>
            <person name="Ertesvag H."/>
            <person name="Espin G."/>
            <person name="Rubio L.M."/>
            <person name="Valla S."/>
            <person name="Almeida N.F."/>
            <person name="Balasubramanian D."/>
            <person name="Cromes L."/>
            <person name="Curatti L."/>
            <person name="Du Z."/>
            <person name="Godsy E."/>
            <person name="Goodner B."/>
            <person name="Hellner-Burris K."/>
            <person name="Hernandez J.A."/>
            <person name="Houmiel K."/>
            <person name="Imperial J."/>
            <person name="Kennedy C."/>
            <person name="Larson T.J."/>
            <person name="Latreille P."/>
            <person name="Ligon L.S."/>
            <person name="Lu J."/>
            <person name="Maerk M."/>
            <person name="Miller N.M."/>
            <person name="Norton S."/>
            <person name="O'Carroll I.P."/>
            <person name="Paulsen I."/>
            <person name="Raulfs E.C."/>
            <person name="Roemer R."/>
            <person name="Rosser J."/>
            <person name="Segura D."/>
            <person name="Slater S."/>
            <person name="Stricklin S.L."/>
            <person name="Studholme D.J."/>
            <person name="Sun J."/>
            <person name="Viana C.J."/>
            <person name="Wallin E."/>
            <person name="Wang B."/>
            <person name="Wheeler C."/>
            <person name="Zhu H."/>
            <person name="Dean D.R."/>
            <person name="Dixon R."/>
            <person name="Wood D."/>
        </authorList>
    </citation>
    <scope>NUCLEOTIDE SEQUENCE [LARGE SCALE GENOMIC DNA]</scope>
    <source>
        <strain evidence="2">DJ / ATCC BAA-1303</strain>
    </source>
</reference>
<organism evidence="1 2">
    <name type="scientific">Azotobacter vinelandii (strain DJ / ATCC BAA-1303)</name>
    <dbReference type="NCBI Taxonomy" id="322710"/>
    <lineage>
        <taxon>Bacteria</taxon>
        <taxon>Pseudomonadati</taxon>
        <taxon>Pseudomonadota</taxon>
        <taxon>Gammaproteobacteria</taxon>
        <taxon>Pseudomonadales</taxon>
        <taxon>Pseudomonadaceae</taxon>
        <taxon>Azotobacter</taxon>
    </lineage>
</organism>
<gene>
    <name evidence="1" type="ordered locus">Avin_29420</name>
</gene>
<evidence type="ECO:0000313" key="1">
    <source>
        <dbReference type="EMBL" id="ACO79109.1"/>
    </source>
</evidence>
<dbReference type="AlphaFoldDB" id="C1DM22"/>
<evidence type="ECO:0000313" key="2">
    <source>
        <dbReference type="Proteomes" id="UP000002424"/>
    </source>
</evidence>
<sequence>MSAHCGFPCRVQALSVTPSVMSSRCR</sequence>
<protein>
    <submittedName>
        <fullName evidence="1">Uncharacterized protein</fullName>
    </submittedName>
</protein>